<gene>
    <name evidence="7" type="ORF">S03H2_35803</name>
</gene>
<feature type="domain" description="Histidine kinase/HSP90-like ATPase" evidence="6">
    <location>
        <begin position="22"/>
        <end position="69"/>
    </location>
</feature>
<evidence type="ECO:0000256" key="3">
    <source>
        <dbReference type="ARBA" id="ARBA00022777"/>
    </source>
</evidence>
<dbReference type="Pfam" id="PF02518">
    <property type="entry name" value="HATPase_c"/>
    <property type="match status" value="1"/>
</dbReference>
<dbReference type="PRINTS" id="PR00344">
    <property type="entry name" value="BCTRLSENSOR"/>
</dbReference>
<sequence length="70" mass="7836">MKSPVFEKRLSRSKKKWEGTSRKDFVTISVADSGAGMSEEVQRRMFEPFFTTNEPTMSGLGATLAYGIVK</sequence>
<keyword evidence="3" id="KW-0418">Kinase</keyword>
<dbReference type="GO" id="GO:0005524">
    <property type="term" value="F:ATP binding"/>
    <property type="evidence" value="ECO:0007669"/>
    <property type="project" value="UniProtKB-KW"/>
</dbReference>
<evidence type="ECO:0000256" key="4">
    <source>
        <dbReference type="ARBA" id="ARBA00022840"/>
    </source>
</evidence>
<dbReference type="EMBL" id="BARU01021924">
    <property type="protein sequence ID" value="GAH50889.1"/>
    <property type="molecule type" value="Genomic_DNA"/>
</dbReference>
<evidence type="ECO:0000256" key="1">
    <source>
        <dbReference type="ARBA" id="ARBA00022679"/>
    </source>
</evidence>
<dbReference type="AlphaFoldDB" id="X1HAM2"/>
<keyword evidence="5" id="KW-0902">Two-component regulatory system</keyword>
<protein>
    <recommendedName>
        <fullName evidence="6">Histidine kinase/HSP90-like ATPase domain-containing protein</fullName>
    </recommendedName>
</protein>
<comment type="caution">
    <text evidence="7">The sequence shown here is derived from an EMBL/GenBank/DDBJ whole genome shotgun (WGS) entry which is preliminary data.</text>
</comment>
<evidence type="ECO:0000259" key="6">
    <source>
        <dbReference type="Pfam" id="PF02518"/>
    </source>
</evidence>
<dbReference type="Gene3D" id="3.30.565.10">
    <property type="entry name" value="Histidine kinase-like ATPase, C-terminal domain"/>
    <property type="match status" value="1"/>
</dbReference>
<accession>X1HAM2</accession>
<dbReference type="InterPro" id="IPR036890">
    <property type="entry name" value="HATPase_C_sf"/>
</dbReference>
<evidence type="ECO:0000256" key="2">
    <source>
        <dbReference type="ARBA" id="ARBA00022741"/>
    </source>
</evidence>
<name>X1HAM2_9ZZZZ</name>
<dbReference type="SUPFAM" id="SSF55874">
    <property type="entry name" value="ATPase domain of HSP90 chaperone/DNA topoisomerase II/histidine kinase"/>
    <property type="match status" value="1"/>
</dbReference>
<dbReference type="GO" id="GO:0016301">
    <property type="term" value="F:kinase activity"/>
    <property type="evidence" value="ECO:0007669"/>
    <property type="project" value="UniProtKB-KW"/>
</dbReference>
<keyword evidence="1" id="KW-0808">Transferase</keyword>
<dbReference type="GO" id="GO:0000160">
    <property type="term" value="P:phosphorelay signal transduction system"/>
    <property type="evidence" value="ECO:0007669"/>
    <property type="project" value="UniProtKB-KW"/>
</dbReference>
<dbReference type="InterPro" id="IPR004358">
    <property type="entry name" value="Sig_transdc_His_kin-like_C"/>
</dbReference>
<dbReference type="PANTHER" id="PTHR43065:SF46">
    <property type="entry name" value="C4-DICARBOXYLATE TRANSPORT SENSOR PROTEIN DCTB"/>
    <property type="match status" value="1"/>
</dbReference>
<keyword evidence="4" id="KW-0067">ATP-binding</keyword>
<dbReference type="InterPro" id="IPR003594">
    <property type="entry name" value="HATPase_dom"/>
</dbReference>
<reference evidence="7" key="1">
    <citation type="journal article" date="2014" name="Front. Microbiol.">
        <title>High frequency of phylogenetically diverse reductive dehalogenase-homologous genes in deep subseafloor sedimentary metagenomes.</title>
        <authorList>
            <person name="Kawai M."/>
            <person name="Futagami T."/>
            <person name="Toyoda A."/>
            <person name="Takaki Y."/>
            <person name="Nishi S."/>
            <person name="Hori S."/>
            <person name="Arai W."/>
            <person name="Tsubouchi T."/>
            <person name="Morono Y."/>
            <person name="Uchiyama I."/>
            <person name="Ito T."/>
            <person name="Fujiyama A."/>
            <person name="Inagaki F."/>
            <person name="Takami H."/>
        </authorList>
    </citation>
    <scope>NUCLEOTIDE SEQUENCE</scope>
    <source>
        <strain evidence="7">Expedition CK06-06</strain>
    </source>
</reference>
<evidence type="ECO:0000256" key="5">
    <source>
        <dbReference type="ARBA" id="ARBA00023012"/>
    </source>
</evidence>
<dbReference type="PANTHER" id="PTHR43065">
    <property type="entry name" value="SENSOR HISTIDINE KINASE"/>
    <property type="match status" value="1"/>
</dbReference>
<organism evidence="7">
    <name type="scientific">marine sediment metagenome</name>
    <dbReference type="NCBI Taxonomy" id="412755"/>
    <lineage>
        <taxon>unclassified sequences</taxon>
        <taxon>metagenomes</taxon>
        <taxon>ecological metagenomes</taxon>
    </lineage>
</organism>
<evidence type="ECO:0000313" key="7">
    <source>
        <dbReference type="EMBL" id="GAH50889.1"/>
    </source>
</evidence>
<proteinExistence type="predicted"/>
<keyword evidence="2" id="KW-0547">Nucleotide-binding</keyword>